<evidence type="ECO:0000313" key="13">
    <source>
        <dbReference type="EMBL" id="OAE30472.1"/>
    </source>
</evidence>
<evidence type="ECO:0000313" key="14">
    <source>
        <dbReference type="Proteomes" id="UP000077202"/>
    </source>
</evidence>
<proteinExistence type="inferred from homology"/>
<evidence type="ECO:0000256" key="1">
    <source>
        <dbReference type="ARBA" id="ARBA00004875"/>
    </source>
</evidence>
<feature type="transmembrane region" description="Helical" evidence="11">
    <location>
        <begin position="66"/>
        <end position="89"/>
    </location>
</feature>
<dbReference type="InterPro" id="IPR031322">
    <property type="entry name" value="Shikimate/glucono_kinase"/>
</dbReference>
<keyword evidence="11" id="KW-0812">Transmembrane</keyword>
<feature type="compositionally biased region" description="Basic and acidic residues" evidence="10">
    <location>
        <begin position="1"/>
        <end position="13"/>
    </location>
</feature>
<accession>A0A176WDM6</accession>
<dbReference type="SUPFAM" id="SSF47923">
    <property type="entry name" value="Ypt/Rab-GAP domain of gyp1p"/>
    <property type="match status" value="2"/>
</dbReference>
<name>A0A176WDM6_MARPO</name>
<organism evidence="13 14">
    <name type="scientific">Marchantia polymorpha subsp. ruderalis</name>
    <dbReference type="NCBI Taxonomy" id="1480154"/>
    <lineage>
        <taxon>Eukaryota</taxon>
        <taxon>Viridiplantae</taxon>
        <taxon>Streptophyta</taxon>
        <taxon>Embryophyta</taxon>
        <taxon>Marchantiophyta</taxon>
        <taxon>Marchantiopsida</taxon>
        <taxon>Marchantiidae</taxon>
        <taxon>Marchantiales</taxon>
        <taxon>Marchantiaceae</taxon>
        <taxon>Marchantia</taxon>
    </lineage>
</organism>
<dbReference type="Pfam" id="PF01202">
    <property type="entry name" value="SKI"/>
    <property type="match status" value="1"/>
</dbReference>
<dbReference type="EMBL" id="LVLJ01001322">
    <property type="protein sequence ID" value="OAE30472.1"/>
    <property type="molecule type" value="Genomic_DNA"/>
</dbReference>
<feature type="compositionally biased region" description="Basic and acidic residues" evidence="10">
    <location>
        <begin position="217"/>
        <end position="243"/>
    </location>
</feature>
<keyword evidence="5" id="KW-0547">Nucleotide-binding</keyword>
<dbReference type="AlphaFoldDB" id="A0A176WDM6"/>
<feature type="compositionally biased region" description="Basic and acidic residues" evidence="10">
    <location>
        <begin position="195"/>
        <end position="209"/>
    </location>
</feature>
<evidence type="ECO:0000256" key="8">
    <source>
        <dbReference type="ARBA" id="ARBA00029835"/>
    </source>
</evidence>
<dbReference type="GO" id="GO:0005524">
    <property type="term" value="F:ATP binding"/>
    <property type="evidence" value="ECO:0007669"/>
    <property type="project" value="UniProtKB-KW"/>
</dbReference>
<keyword evidence="4" id="KW-0808">Transferase</keyword>
<dbReference type="GO" id="GO:0005975">
    <property type="term" value="P:carbohydrate metabolic process"/>
    <property type="evidence" value="ECO:0007669"/>
    <property type="project" value="InterPro"/>
</dbReference>
<comment type="catalytic activity">
    <reaction evidence="9">
        <text>D-gluconate + ATP = 6-phospho-D-gluconate + ADP + H(+)</text>
        <dbReference type="Rhea" id="RHEA:19433"/>
        <dbReference type="ChEBI" id="CHEBI:15378"/>
        <dbReference type="ChEBI" id="CHEBI:18391"/>
        <dbReference type="ChEBI" id="CHEBI:30616"/>
        <dbReference type="ChEBI" id="CHEBI:58759"/>
        <dbReference type="ChEBI" id="CHEBI:456216"/>
        <dbReference type="EC" id="2.7.1.12"/>
    </reaction>
</comment>
<evidence type="ECO:0000256" key="6">
    <source>
        <dbReference type="ARBA" id="ARBA00022777"/>
    </source>
</evidence>
<dbReference type="NCBIfam" id="TIGR01313">
    <property type="entry name" value="therm_gnt_kin"/>
    <property type="match status" value="1"/>
</dbReference>
<dbReference type="PANTHER" id="PTHR43442">
    <property type="entry name" value="GLUCONOKINASE-RELATED"/>
    <property type="match status" value="1"/>
</dbReference>
<dbReference type="InterPro" id="IPR000195">
    <property type="entry name" value="Rab-GAP-TBC_dom"/>
</dbReference>
<reference evidence="13" key="1">
    <citation type="submission" date="2016-03" db="EMBL/GenBank/DDBJ databases">
        <title>Mechanisms controlling the formation of the plant cell surface in tip-growing cells are functionally conserved among land plants.</title>
        <authorList>
            <person name="Honkanen S."/>
            <person name="Jones V.A."/>
            <person name="Morieri G."/>
            <person name="Champion C."/>
            <person name="Hetherington A.J."/>
            <person name="Kelly S."/>
            <person name="Saint-Marcoux D."/>
            <person name="Proust H."/>
            <person name="Prescott H."/>
            <person name="Dolan L."/>
        </authorList>
    </citation>
    <scope>NUCLEOTIDE SEQUENCE [LARGE SCALE GENOMIC DNA]</scope>
    <source>
        <tissue evidence="13">Whole gametophyte</tissue>
    </source>
</reference>
<dbReference type="InterPro" id="IPR027417">
    <property type="entry name" value="P-loop_NTPase"/>
</dbReference>
<evidence type="ECO:0000256" key="3">
    <source>
        <dbReference type="ARBA" id="ARBA00012054"/>
    </source>
</evidence>
<comment type="caution">
    <text evidence="13">The sequence shown here is derived from an EMBL/GenBank/DDBJ whole genome shotgun (WGS) entry which is preliminary data.</text>
</comment>
<dbReference type="Proteomes" id="UP000077202">
    <property type="component" value="Unassembled WGS sequence"/>
</dbReference>
<dbReference type="Pfam" id="PF00566">
    <property type="entry name" value="RabGAP-TBC"/>
    <property type="match status" value="1"/>
</dbReference>
<dbReference type="InterPro" id="IPR006001">
    <property type="entry name" value="Therm_gnt_kin"/>
</dbReference>
<dbReference type="GO" id="GO:0046316">
    <property type="term" value="F:gluconokinase activity"/>
    <property type="evidence" value="ECO:0007669"/>
    <property type="project" value="UniProtKB-EC"/>
</dbReference>
<dbReference type="InterPro" id="IPR035969">
    <property type="entry name" value="Rab-GAP_TBC_sf"/>
</dbReference>
<evidence type="ECO:0000259" key="12">
    <source>
        <dbReference type="PROSITE" id="PS50086"/>
    </source>
</evidence>
<comment type="similarity">
    <text evidence="2">Belongs to the gluconokinase GntK/GntV family.</text>
</comment>
<feature type="compositionally biased region" description="Acidic residues" evidence="10">
    <location>
        <begin position="249"/>
        <end position="260"/>
    </location>
</feature>
<evidence type="ECO:0000256" key="2">
    <source>
        <dbReference type="ARBA" id="ARBA00008420"/>
    </source>
</evidence>
<dbReference type="SMART" id="SM00164">
    <property type="entry name" value="TBC"/>
    <property type="match status" value="1"/>
</dbReference>
<dbReference type="UniPathway" id="UPA00792"/>
<dbReference type="PANTHER" id="PTHR43442:SF3">
    <property type="entry name" value="GLUCONOKINASE-RELATED"/>
    <property type="match status" value="1"/>
</dbReference>
<evidence type="ECO:0000256" key="11">
    <source>
        <dbReference type="SAM" id="Phobius"/>
    </source>
</evidence>
<keyword evidence="6" id="KW-0418">Kinase</keyword>
<keyword evidence="11" id="KW-0472">Membrane</keyword>
<evidence type="ECO:0000256" key="9">
    <source>
        <dbReference type="ARBA" id="ARBA00048090"/>
    </source>
</evidence>
<comment type="pathway">
    <text evidence="1">Carbohydrate acid metabolism; D-gluconate degradation.</text>
</comment>
<feature type="domain" description="Rab-GAP TBC" evidence="12">
    <location>
        <begin position="136"/>
        <end position="458"/>
    </location>
</feature>
<gene>
    <name evidence="13" type="ORF">AXG93_942s1150</name>
</gene>
<dbReference type="FunFam" id="3.40.50.300:FF:000522">
    <property type="entry name" value="Gluconokinase"/>
    <property type="match status" value="1"/>
</dbReference>
<evidence type="ECO:0000256" key="4">
    <source>
        <dbReference type="ARBA" id="ARBA00022679"/>
    </source>
</evidence>
<dbReference type="Gene3D" id="1.10.8.270">
    <property type="entry name" value="putative rabgap domain of human tbc1 domain family member 14 like domains"/>
    <property type="match status" value="1"/>
</dbReference>
<dbReference type="PROSITE" id="PS50086">
    <property type="entry name" value="TBC_RABGAP"/>
    <property type="match status" value="1"/>
</dbReference>
<keyword evidence="14" id="KW-1185">Reference proteome</keyword>
<keyword evidence="11" id="KW-1133">Transmembrane helix</keyword>
<dbReference type="GO" id="GO:0005737">
    <property type="term" value="C:cytoplasm"/>
    <property type="evidence" value="ECO:0007669"/>
    <property type="project" value="TreeGrafter"/>
</dbReference>
<dbReference type="SUPFAM" id="SSF52540">
    <property type="entry name" value="P-loop containing nucleoside triphosphate hydrolases"/>
    <property type="match status" value="1"/>
</dbReference>
<evidence type="ECO:0000256" key="10">
    <source>
        <dbReference type="SAM" id="MobiDB-lite"/>
    </source>
</evidence>
<sequence>MNVAEDENKFHDGGDEEKEGLNLLGSMPEELIGQVLGAVDQVFQLLNINEVARLLNMPSNRTQSDYGTAVVLGVATVAVAAVVGGIVYFNDGKAPWNRRKKHHPLTKQQWVESFESKEGRLSDGGEKVLHKARKGGIDISIRAEVWPFLLGLYDMKSTSAERQASDVCKSEEYQELRRQCAVLKERMVADSNKSSLEKDDSGSFEKVNEADILESMIDEKGETSESEPSSKTDEVSESKEKQDGVSNNDTEEIAANDEPSENPKVDDILAKGPKALEDYKDWMRIIRLDAVRMNAEWVPYSAVQANVSEEEAARRAGEVGIQDDDHLEASRRHHAARLVAILEAYALYDPETGYCQGMSDLLSPFVALMESDSQAFWCFVEYMKVAKANFRMDETGILRQLRLVGQIFQLSDPQLHDHLVRIQADDCFFVYRMVVVLLRRELSFEQTVCLWEVVWADWAALRLEATGGSRSVREALRRLPASKDLLLFTIAAAVLQKRKFIIEKCQGLDEILRECNAMAGKLDIWELIDDARELLRVFNSKETDSPRETFKVPGRRKTRSGTAALKMSSLKRGAGMNGGEGLVIVIMGVSGAGKSTIGELLGRNLNCPFIDADDFHQAENKDKMRNGIPLTEDDRLPWLEKLRDAMADYISEGKIAVLACSALRQSYRSILCSAADGPSPDNTKRVMFVHLIGSKELFESRLAARHEEGKHFMPPSLLQSQIELLEDDEKDSRSIIVSADASLSPQAIVDHIKNALSARLHG</sequence>
<dbReference type="Gene3D" id="3.40.50.300">
    <property type="entry name" value="P-loop containing nucleotide triphosphate hydrolases"/>
    <property type="match status" value="1"/>
</dbReference>
<protein>
    <recommendedName>
        <fullName evidence="3">gluconokinase</fullName>
        <ecNumber evidence="3">2.7.1.12</ecNumber>
    </recommendedName>
    <alternativeName>
        <fullName evidence="8">Gluconate kinase</fullName>
    </alternativeName>
</protein>
<dbReference type="Gene3D" id="1.10.472.80">
    <property type="entry name" value="Ypt/Rab-GAP domain of gyp1p, domain 3"/>
    <property type="match status" value="1"/>
</dbReference>
<feature type="region of interest" description="Disordered" evidence="10">
    <location>
        <begin position="1"/>
        <end position="20"/>
    </location>
</feature>
<feature type="region of interest" description="Disordered" evidence="10">
    <location>
        <begin position="188"/>
        <end position="267"/>
    </location>
</feature>
<dbReference type="EC" id="2.7.1.12" evidence="3"/>
<evidence type="ECO:0000256" key="5">
    <source>
        <dbReference type="ARBA" id="ARBA00022741"/>
    </source>
</evidence>
<evidence type="ECO:0000256" key="7">
    <source>
        <dbReference type="ARBA" id="ARBA00022840"/>
    </source>
</evidence>
<keyword evidence="7" id="KW-0067">ATP-binding</keyword>
<dbReference type="CDD" id="cd02021">
    <property type="entry name" value="GntK"/>
    <property type="match status" value="1"/>
</dbReference>